<dbReference type="Proteomes" id="UP000095544">
    <property type="component" value="Unassembled WGS sequence"/>
</dbReference>
<keyword evidence="6" id="KW-0119">Carbohydrate metabolism</keyword>
<evidence type="ECO:0000256" key="6">
    <source>
        <dbReference type="ARBA" id="ARBA00023277"/>
    </source>
</evidence>
<comment type="similarity">
    <text evidence="1">Belongs to the four-carbon acid sugar kinase family.</text>
</comment>
<evidence type="ECO:0000256" key="1">
    <source>
        <dbReference type="ARBA" id="ARBA00005715"/>
    </source>
</evidence>
<dbReference type="EC" id="2.7.1.217" evidence="10"/>
<comment type="catalytic activity">
    <reaction evidence="7">
        <text>3-dehydro-L-erythronate + ATP = 3-dehydro-4-O-phospho-L-erythronate + ADP + H(+)</text>
        <dbReference type="Rhea" id="RHEA:52552"/>
        <dbReference type="ChEBI" id="CHEBI:15378"/>
        <dbReference type="ChEBI" id="CHEBI:30616"/>
        <dbReference type="ChEBI" id="CHEBI:136592"/>
        <dbReference type="ChEBI" id="CHEBI:136670"/>
        <dbReference type="ChEBI" id="CHEBI:456216"/>
        <dbReference type="EC" id="2.7.1.217"/>
    </reaction>
</comment>
<evidence type="ECO:0000313" key="15">
    <source>
        <dbReference type="EMBL" id="CUO46166.1"/>
    </source>
</evidence>
<keyword evidence="5" id="KW-0067">ATP-binding</keyword>
<keyword evidence="3" id="KW-0547">Nucleotide-binding</keyword>
<dbReference type="RefSeq" id="WP_055153166.1">
    <property type="nucleotide sequence ID" value="NZ_CYZU01000019.1"/>
</dbReference>
<dbReference type="Gene3D" id="3.40.50.10840">
    <property type="entry name" value="Putative sugar-binding, N-terminal domain"/>
    <property type="match status" value="1"/>
</dbReference>
<dbReference type="InterPro" id="IPR050007">
    <property type="entry name" value="OtnK"/>
</dbReference>
<dbReference type="AlphaFoldDB" id="A0A174FBH1"/>
<evidence type="ECO:0000256" key="4">
    <source>
        <dbReference type="ARBA" id="ARBA00022777"/>
    </source>
</evidence>
<evidence type="ECO:0000256" key="2">
    <source>
        <dbReference type="ARBA" id="ARBA00022679"/>
    </source>
</evidence>
<evidence type="ECO:0000256" key="5">
    <source>
        <dbReference type="ARBA" id="ARBA00022840"/>
    </source>
</evidence>
<proteinExistence type="inferred from homology"/>
<evidence type="ECO:0000256" key="11">
    <source>
        <dbReference type="ARBA" id="ARBA00039461"/>
    </source>
</evidence>
<dbReference type="EMBL" id="CYZU01000019">
    <property type="protein sequence ID" value="CUO46166.1"/>
    <property type="molecule type" value="Genomic_DNA"/>
</dbReference>
<evidence type="ECO:0000256" key="9">
    <source>
        <dbReference type="ARBA" id="ARBA00037335"/>
    </source>
</evidence>
<dbReference type="InterPro" id="IPR042213">
    <property type="entry name" value="NBD_C_sf"/>
</dbReference>
<dbReference type="Pfam" id="PF17042">
    <property type="entry name" value="NBD_C"/>
    <property type="match status" value="1"/>
</dbReference>
<dbReference type="NCBIfam" id="NF043035">
    <property type="entry name" value="OxoTetrKin"/>
    <property type="match status" value="1"/>
</dbReference>
<evidence type="ECO:0000256" key="3">
    <source>
        <dbReference type="ARBA" id="ARBA00022741"/>
    </source>
</evidence>
<keyword evidence="4" id="KW-0418">Kinase</keyword>
<dbReference type="GO" id="GO:0016301">
    <property type="term" value="F:kinase activity"/>
    <property type="evidence" value="ECO:0007669"/>
    <property type="project" value="UniProtKB-KW"/>
</dbReference>
<protein>
    <recommendedName>
        <fullName evidence="11">3-oxo-tetronate kinase</fullName>
        <ecNumber evidence="10">2.7.1.217</ecNumber>
    </recommendedName>
    <alternativeName>
        <fullName evidence="12">3-dehydrotetronate 4-kinase</fullName>
    </alternativeName>
</protein>
<dbReference type="OrthoDB" id="9778478at2"/>
<reference evidence="15 16" key="1">
    <citation type="submission" date="2015-09" db="EMBL/GenBank/DDBJ databases">
        <authorList>
            <consortium name="Pathogen Informatics"/>
        </authorList>
    </citation>
    <scope>NUCLEOTIDE SEQUENCE [LARGE SCALE GENOMIC DNA]</scope>
    <source>
        <strain evidence="15 16">2789STDY5834876</strain>
    </source>
</reference>
<dbReference type="InterPro" id="IPR010737">
    <property type="entry name" value="4-carb_acid_sugar_kinase_N"/>
</dbReference>
<sequence length="423" mass="46541">MQKNKLLFGCVADDFTGAGDGASFLVKSGISTVLYNGIPKKNLEDKNVQGAVIALKTRNVKKEQAVVESLKAFAWLKEQGARIFYFKYCSTFDSTEEGNIGPVIDAVMEKMGFSYTVLCPSLPVNGRTLTEGRLYVNGKLLEESHMKNHPLTPMKKSRLGDLMKSQGKYRCIETRTPLTEKAKKEIAREIDKNAHCYVVPDYETDVQGQQIAKDFPGIGFYTGGSGLIEHLGKYFGRTYGFEMEKAEEAPVKGPTLLIAGSCSKITLEQIAEYQKKGLPYYKVIPARLADGSLDAAGIWREAQIDHASEILIYSSASPGEVKKNQEMGKEAIARKIEDTMADLITIARKNGIRKYMIAGGETSGAAMKALGFEGYLIGSSIAPGVPIMTPLDGPEYRLVLKSGNFGQRDFFFRAIQMLKGEEI</sequence>
<comment type="catalytic activity">
    <reaction evidence="8">
        <text>3-dehydro-D-erythronate + ATP = 3-dehydro-4-O-phospho-D-erythronate + ADP + H(+)</text>
        <dbReference type="Rhea" id="RHEA:52556"/>
        <dbReference type="ChEBI" id="CHEBI:15378"/>
        <dbReference type="ChEBI" id="CHEBI:30616"/>
        <dbReference type="ChEBI" id="CHEBI:57958"/>
        <dbReference type="ChEBI" id="CHEBI:136593"/>
        <dbReference type="ChEBI" id="CHEBI:456216"/>
        <dbReference type="EC" id="2.7.1.217"/>
    </reaction>
</comment>
<dbReference type="STRING" id="39482.ERS852491_02281"/>
<comment type="function">
    <text evidence="9">Catalyzes the ATP-dependent phosphorylation of 3-oxo-tetronate to 3-oxo-tetronate 4-phosphate.</text>
</comment>
<evidence type="ECO:0000256" key="12">
    <source>
        <dbReference type="ARBA" id="ARBA00041377"/>
    </source>
</evidence>
<dbReference type="SUPFAM" id="SSF142764">
    <property type="entry name" value="YgbK-like"/>
    <property type="match status" value="1"/>
</dbReference>
<accession>A0A174FBH1</accession>
<organism evidence="15 16">
    <name type="scientific">Faecalicatena contorta</name>
    <dbReference type="NCBI Taxonomy" id="39482"/>
    <lineage>
        <taxon>Bacteria</taxon>
        <taxon>Bacillati</taxon>
        <taxon>Bacillota</taxon>
        <taxon>Clostridia</taxon>
        <taxon>Lachnospirales</taxon>
        <taxon>Lachnospiraceae</taxon>
        <taxon>Faecalicatena</taxon>
    </lineage>
</organism>
<name>A0A174FBH1_9FIRM</name>
<keyword evidence="2" id="KW-0808">Transferase</keyword>
<dbReference type="InterPro" id="IPR037051">
    <property type="entry name" value="4-carb_acid_sugar_kinase_N_sf"/>
</dbReference>
<evidence type="ECO:0000259" key="13">
    <source>
        <dbReference type="Pfam" id="PF07005"/>
    </source>
</evidence>
<dbReference type="Gene3D" id="3.40.980.20">
    <property type="entry name" value="Four-carbon acid sugar kinase, nucleotide binding domain"/>
    <property type="match status" value="1"/>
</dbReference>
<dbReference type="Pfam" id="PF07005">
    <property type="entry name" value="SBD_N"/>
    <property type="match status" value="1"/>
</dbReference>
<evidence type="ECO:0000256" key="10">
    <source>
        <dbReference type="ARBA" id="ARBA00039095"/>
    </source>
</evidence>
<feature type="domain" description="Four-carbon acid sugar kinase nucleotide binding" evidence="14">
    <location>
        <begin position="256"/>
        <end position="411"/>
    </location>
</feature>
<dbReference type="GO" id="GO:0005524">
    <property type="term" value="F:ATP binding"/>
    <property type="evidence" value="ECO:0007669"/>
    <property type="project" value="UniProtKB-KW"/>
</dbReference>
<gene>
    <name evidence="15" type="ORF">ERS852491_02281</name>
</gene>
<evidence type="ECO:0000256" key="7">
    <source>
        <dbReference type="ARBA" id="ARBA00035898"/>
    </source>
</evidence>
<evidence type="ECO:0000313" key="16">
    <source>
        <dbReference type="Proteomes" id="UP000095544"/>
    </source>
</evidence>
<dbReference type="InterPro" id="IPR031475">
    <property type="entry name" value="NBD_C"/>
</dbReference>
<evidence type="ECO:0000259" key="14">
    <source>
        <dbReference type="Pfam" id="PF17042"/>
    </source>
</evidence>
<evidence type="ECO:0000256" key="8">
    <source>
        <dbReference type="ARBA" id="ARBA00036346"/>
    </source>
</evidence>
<feature type="domain" description="Four-carbon acid sugar kinase N-terminal" evidence="13">
    <location>
        <begin position="9"/>
        <end position="231"/>
    </location>
</feature>